<dbReference type="Bgee" id="ENSOCUG00000030782">
    <property type="expression patterns" value="Expressed in skin of back and 9 other cell types or tissues"/>
</dbReference>
<organism evidence="2 3">
    <name type="scientific">Oryctolagus cuniculus</name>
    <name type="common">Rabbit</name>
    <dbReference type="NCBI Taxonomy" id="9986"/>
    <lineage>
        <taxon>Eukaryota</taxon>
        <taxon>Metazoa</taxon>
        <taxon>Chordata</taxon>
        <taxon>Craniata</taxon>
        <taxon>Vertebrata</taxon>
        <taxon>Euteleostomi</taxon>
        <taxon>Mammalia</taxon>
        <taxon>Eutheria</taxon>
        <taxon>Euarchontoglires</taxon>
        <taxon>Glires</taxon>
        <taxon>Lagomorpha</taxon>
        <taxon>Leporidae</taxon>
        <taxon>Oryctolagus</taxon>
    </lineage>
</organism>
<dbReference type="CDD" id="cd07765">
    <property type="entry name" value="KRAB_A-box"/>
    <property type="match status" value="1"/>
</dbReference>
<feature type="domain" description="KRAB" evidence="1">
    <location>
        <begin position="4"/>
        <end position="65"/>
    </location>
</feature>
<dbReference type="Ensembl" id="ENSOCUT00000053066.1">
    <property type="protein sequence ID" value="ENSOCUP00000031375.1"/>
    <property type="gene ID" value="ENSOCUG00000030782.1"/>
</dbReference>
<reference evidence="2 3" key="1">
    <citation type="journal article" date="2011" name="Nature">
        <title>A high-resolution map of human evolutionary constraint using 29 mammals.</title>
        <authorList>
            <person name="Lindblad-Toh K."/>
            <person name="Garber M."/>
            <person name="Zuk O."/>
            <person name="Lin M.F."/>
            <person name="Parker B.J."/>
            <person name="Washietl S."/>
            <person name="Kheradpour P."/>
            <person name="Ernst J."/>
            <person name="Jordan G."/>
            <person name="Mauceli E."/>
            <person name="Ward L.D."/>
            <person name="Lowe C.B."/>
            <person name="Holloway A.K."/>
            <person name="Clamp M."/>
            <person name="Gnerre S."/>
            <person name="Alfoldi J."/>
            <person name="Beal K."/>
            <person name="Chang J."/>
            <person name="Clawson H."/>
            <person name="Cuff J."/>
            <person name="Di Palma F."/>
            <person name="Fitzgerald S."/>
            <person name="Flicek P."/>
            <person name="Guttman M."/>
            <person name="Hubisz M.J."/>
            <person name="Jaffe D.B."/>
            <person name="Jungreis I."/>
            <person name="Kent W.J."/>
            <person name="Kostka D."/>
            <person name="Lara M."/>
            <person name="Martins A.L."/>
            <person name="Massingham T."/>
            <person name="Moltke I."/>
            <person name="Raney B.J."/>
            <person name="Rasmussen M.D."/>
            <person name="Robinson J."/>
            <person name="Stark A."/>
            <person name="Vilella A.J."/>
            <person name="Wen J."/>
            <person name="Xie X."/>
            <person name="Zody M.C."/>
            <person name="Baldwin J."/>
            <person name="Bloom T."/>
            <person name="Chin C.W."/>
            <person name="Heiman D."/>
            <person name="Nicol R."/>
            <person name="Nusbaum C."/>
            <person name="Young S."/>
            <person name="Wilkinson J."/>
            <person name="Worley K.C."/>
            <person name="Kovar C.L."/>
            <person name="Muzny D.M."/>
            <person name="Gibbs R.A."/>
            <person name="Cree A."/>
            <person name="Dihn H.H."/>
            <person name="Fowler G."/>
            <person name="Jhangiani S."/>
            <person name="Joshi V."/>
            <person name="Lee S."/>
            <person name="Lewis L.R."/>
            <person name="Nazareth L.V."/>
            <person name="Okwuonu G."/>
            <person name="Santibanez J."/>
            <person name="Warren W.C."/>
            <person name="Mardis E.R."/>
            <person name="Weinstock G.M."/>
            <person name="Wilson R.K."/>
            <person name="Delehaunty K."/>
            <person name="Dooling D."/>
            <person name="Fronik C."/>
            <person name="Fulton L."/>
            <person name="Fulton B."/>
            <person name="Graves T."/>
            <person name="Minx P."/>
            <person name="Sodergren E."/>
            <person name="Birney E."/>
            <person name="Margulies E.H."/>
            <person name="Herrero J."/>
            <person name="Green E.D."/>
            <person name="Haussler D."/>
            <person name="Siepel A."/>
            <person name="Goldman N."/>
            <person name="Pollard K.S."/>
            <person name="Pedersen J.S."/>
            <person name="Lander E.S."/>
            <person name="Kellis M."/>
        </authorList>
    </citation>
    <scope>NUCLEOTIDE SEQUENCE [LARGE SCALE GENOMIC DNA]</scope>
    <source>
        <strain evidence="3">Thorbecke</strain>
    </source>
</reference>
<proteinExistence type="predicted"/>
<dbReference type="GO" id="GO:0006355">
    <property type="term" value="P:regulation of DNA-templated transcription"/>
    <property type="evidence" value="ECO:0007669"/>
    <property type="project" value="InterPro"/>
</dbReference>
<reference evidence="2" key="2">
    <citation type="submission" date="2025-08" db="UniProtKB">
        <authorList>
            <consortium name="Ensembl"/>
        </authorList>
    </citation>
    <scope>IDENTIFICATION</scope>
    <source>
        <strain evidence="2">Thorbecke</strain>
    </source>
</reference>
<dbReference type="Proteomes" id="UP000001811">
    <property type="component" value="Unplaced"/>
</dbReference>
<dbReference type="SMART" id="SM00349">
    <property type="entry name" value="KRAB"/>
    <property type="match status" value="1"/>
</dbReference>
<dbReference type="InterPro" id="IPR001909">
    <property type="entry name" value="KRAB"/>
</dbReference>
<dbReference type="Gene3D" id="6.10.140.140">
    <property type="match status" value="1"/>
</dbReference>
<dbReference type="GeneTree" id="ENSGT01150000288031"/>
<dbReference type="PROSITE" id="PS50805">
    <property type="entry name" value="KRAB"/>
    <property type="match status" value="1"/>
</dbReference>
<dbReference type="Pfam" id="PF01352">
    <property type="entry name" value="KRAB"/>
    <property type="match status" value="1"/>
</dbReference>
<dbReference type="InterPro" id="IPR050169">
    <property type="entry name" value="Krueppel_C2H2_ZnF"/>
</dbReference>
<protein>
    <recommendedName>
        <fullName evidence="1">KRAB domain-containing protein</fullName>
    </recommendedName>
</protein>
<dbReference type="SUPFAM" id="SSF109640">
    <property type="entry name" value="KRAB domain (Kruppel-associated box)"/>
    <property type="match status" value="1"/>
</dbReference>
<accession>A0A5F9CCR8</accession>
<dbReference type="AlphaFoldDB" id="A0A5F9CCR8"/>
<evidence type="ECO:0000259" key="1">
    <source>
        <dbReference type="PROSITE" id="PS50805"/>
    </source>
</evidence>
<evidence type="ECO:0000313" key="2">
    <source>
        <dbReference type="Ensembl" id="ENSOCUP00000031375.1"/>
    </source>
</evidence>
<keyword evidence="3" id="KW-1185">Reference proteome</keyword>
<reference evidence="2" key="3">
    <citation type="submission" date="2025-09" db="UniProtKB">
        <authorList>
            <consortium name="Ensembl"/>
        </authorList>
    </citation>
    <scope>IDENTIFICATION</scope>
    <source>
        <strain evidence="2">Thorbecke</strain>
    </source>
</reference>
<dbReference type="InterPro" id="IPR036051">
    <property type="entry name" value="KRAB_dom_sf"/>
</dbReference>
<name>A0A5F9CCR8_RABIT</name>
<dbReference type="PANTHER" id="PTHR23232">
    <property type="entry name" value="KRAB DOMAIN C2H2 ZINC FINGER"/>
    <property type="match status" value="1"/>
</dbReference>
<dbReference type="PANTHER" id="PTHR23232:SF157">
    <property type="entry name" value="ZINC FINGER PROTEIN 525"/>
    <property type="match status" value="1"/>
</dbReference>
<evidence type="ECO:0000313" key="3">
    <source>
        <dbReference type="Proteomes" id="UP000001811"/>
    </source>
</evidence>
<sequence>MDVMSFEDVAMDFTREEWQFLNPYQRDLYKEVMLANYSNLVAVGEDIITLRELSQTAGRNQSAHG</sequence>